<dbReference type="InterPro" id="IPR006505">
    <property type="entry name" value="Phage_nucleotide-bp"/>
</dbReference>
<gene>
    <name evidence="1" type="ORF">DT065_00225</name>
</gene>
<evidence type="ECO:0000313" key="1">
    <source>
        <dbReference type="EMBL" id="AXF54594.1"/>
    </source>
</evidence>
<dbReference type="NCBIfam" id="TIGR01618">
    <property type="entry name" value="phage_P_loop"/>
    <property type="match status" value="1"/>
</dbReference>
<dbReference type="AlphaFoldDB" id="A0A345BUG3"/>
<sequence length="228" mass="26302">MEIVNASQLDSKDETYLIYSPPGIGKTSTAKYLPGKTLILDMDRTTRVLEGNENIDIAYIDNQNTWKAWGKITKELYEMDLSQYENIFLDNVSEMERCMLGNLGREGKNDRVPEMRHYQQVQFFLIDSIRFLKSLGKRTIITAWETSDEWKTPEGQVFSRSYPQINGKILTNFMGLCDVVGKLVYNEETENRGFLLQPTNSVFAKNQLDDRKFCLQEELVMPNAVQAV</sequence>
<keyword evidence="1" id="KW-0238">DNA-binding</keyword>
<organism evidence="1 2">
    <name type="scientific">Salicibibacter kimchii</name>
    <dbReference type="NCBI Taxonomy" id="2099786"/>
    <lineage>
        <taxon>Bacteria</taxon>
        <taxon>Bacillati</taxon>
        <taxon>Bacillota</taxon>
        <taxon>Bacilli</taxon>
        <taxon>Bacillales</taxon>
        <taxon>Bacillaceae</taxon>
        <taxon>Salicibibacter</taxon>
    </lineage>
</organism>
<dbReference type="KEGG" id="rue:DT065_00225"/>
<protein>
    <submittedName>
        <fullName evidence="1">DNA-binding protein</fullName>
    </submittedName>
</protein>
<evidence type="ECO:0000313" key="2">
    <source>
        <dbReference type="Proteomes" id="UP000252100"/>
    </source>
</evidence>
<dbReference type="Pfam" id="PF13479">
    <property type="entry name" value="AAA_24"/>
    <property type="match status" value="1"/>
</dbReference>
<reference evidence="1 2" key="1">
    <citation type="journal article" date="2018" name="J. Microbiol.">
        <title>Salicibibacter kimchii gen. nov., sp. nov., a moderately halophilic and alkalitolerant bacterium in the family Bacillaceae, isolated from kimchi.</title>
        <authorList>
            <person name="Jang J.Y."/>
            <person name="Oh Y.J."/>
            <person name="Lim S.K."/>
            <person name="Park H.K."/>
            <person name="Lee C."/>
            <person name="Kim J.Y."/>
            <person name="Lee M.A."/>
            <person name="Choi H.J."/>
        </authorList>
    </citation>
    <scope>NUCLEOTIDE SEQUENCE [LARGE SCALE GENOMIC DNA]</scope>
    <source>
        <strain evidence="1 2">NKC1-1</strain>
    </source>
</reference>
<dbReference type="EMBL" id="CP031092">
    <property type="protein sequence ID" value="AXF54594.1"/>
    <property type="molecule type" value="Genomic_DNA"/>
</dbReference>
<dbReference type="Proteomes" id="UP000252100">
    <property type="component" value="Chromosome"/>
</dbReference>
<dbReference type="SUPFAM" id="SSF52540">
    <property type="entry name" value="P-loop containing nucleoside triphosphate hydrolases"/>
    <property type="match status" value="1"/>
</dbReference>
<proteinExistence type="predicted"/>
<dbReference type="OrthoDB" id="5413799at2"/>
<accession>A0A345BUG3</accession>
<dbReference type="InterPro" id="IPR027417">
    <property type="entry name" value="P-loop_NTPase"/>
</dbReference>
<dbReference type="GO" id="GO:0003677">
    <property type="term" value="F:DNA binding"/>
    <property type="evidence" value="ECO:0007669"/>
    <property type="project" value="UniProtKB-KW"/>
</dbReference>
<dbReference type="RefSeq" id="WP_114369836.1">
    <property type="nucleotide sequence ID" value="NZ_CP031092.1"/>
</dbReference>
<keyword evidence="2" id="KW-1185">Reference proteome</keyword>
<name>A0A345BUG3_9BACI</name>